<evidence type="ECO:0000313" key="2">
    <source>
        <dbReference type="Proteomes" id="UP000269945"/>
    </source>
</evidence>
<dbReference type="AlphaFoldDB" id="A0A9X9PXV7"/>
<dbReference type="EMBL" id="CYRY02007918">
    <property type="protein sequence ID" value="VCW76799.1"/>
    <property type="molecule type" value="Genomic_DNA"/>
</dbReference>
<gene>
    <name evidence="1" type="ORF">BN2614_LOCUS1</name>
</gene>
<name>A0A9X9PXV7_GULGU</name>
<sequence length="30" mass="3402">MRYMKGIKDKSASFGEVEEHSILPPISGMY</sequence>
<proteinExistence type="predicted"/>
<accession>A0A9X9PXV7</accession>
<organism evidence="1 2">
    <name type="scientific">Gulo gulo</name>
    <name type="common">Wolverine</name>
    <name type="synonym">Gluton</name>
    <dbReference type="NCBI Taxonomy" id="48420"/>
    <lineage>
        <taxon>Eukaryota</taxon>
        <taxon>Metazoa</taxon>
        <taxon>Chordata</taxon>
        <taxon>Craniata</taxon>
        <taxon>Vertebrata</taxon>
        <taxon>Euteleostomi</taxon>
        <taxon>Mammalia</taxon>
        <taxon>Eutheria</taxon>
        <taxon>Laurasiatheria</taxon>
        <taxon>Carnivora</taxon>
        <taxon>Caniformia</taxon>
        <taxon>Musteloidea</taxon>
        <taxon>Mustelidae</taxon>
        <taxon>Guloninae</taxon>
        <taxon>Gulo</taxon>
    </lineage>
</organism>
<protein>
    <submittedName>
        <fullName evidence="1">Uncharacterized protein</fullName>
    </submittedName>
</protein>
<evidence type="ECO:0000313" key="1">
    <source>
        <dbReference type="EMBL" id="VCW76799.1"/>
    </source>
</evidence>
<dbReference type="Proteomes" id="UP000269945">
    <property type="component" value="Unassembled WGS sequence"/>
</dbReference>
<comment type="caution">
    <text evidence="1">The sequence shown here is derived from an EMBL/GenBank/DDBJ whole genome shotgun (WGS) entry which is preliminary data.</text>
</comment>
<reference evidence="1 2" key="1">
    <citation type="submission" date="2018-10" db="EMBL/GenBank/DDBJ databases">
        <authorList>
            <person name="Ekblom R."/>
            <person name="Jareborg N."/>
        </authorList>
    </citation>
    <scope>NUCLEOTIDE SEQUENCE [LARGE SCALE GENOMIC DNA]</scope>
    <source>
        <tissue evidence="1">Muscle</tissue>
    </source>
</reference>
<keyword evidence="2" id="KW-1185">Reference proteome</keyword>